<proteinExistence type="predicted"/>
<keyword evidence="4" id="KW-1185">Reference proteome</keyword>
<evidence type="ECO:0000259" key="2">
    <source>
        <dbReference type="Pfam" id="PF20243"/>
    </source>
</evidence>
<dbReference type="OrthoDB" id="1422031at2"/>
<protein>
    <recommendedName>
        <fullName evidence="2">Copper-binding protein MbnP-like domain-containing protein</fullName>
    </recommendedName>
</protein>
<keyword evidence="1" id="KW-0732">Signal</keyword>
<dbReference type="AlphaFoldDB" id="A0A1G9W2L8"/>
<evidence type="ECO:0000256" key="1">
    <source>
        <dbReference type="SAM" id="SignalP"/>
    </source>
</evidence>
<dbReference type="Proteomes" id="UP000198510">
    <property type="component" value="Unassembled WGS sequence"/>
</dbReference>
<feature type="domain" description="Copper-binding protein MbnP-like" evidence="2">
    <location>
        <begin position="31"/>
        <end position="240"/>
    </location>
</feature>
<dbReference type="EMBL" id="FNFO01000031">
    <property type="protein sequence ID" value="SDM78553.1"/>
    <property type="molecule type" value="Genomic_DNA"/>
</dbReference>
<dbReference type="Pfam" id="PF20243">
    <property type="entry name" value="MbnP"/>
    <property type="match status" value="1"/>
</dbReference>
<feature type="chain" id="PRO_5011535374" description="Copper-binding protein MbnP-like domain-containing protein" evidence="1">
    <location>
        <begin position="20"/>
        <end position="267"/>
    </location>
</feature>
<accession>A0A1G9W2L8</accession>
<name>A0A1G9W2L8_9BACT</name>
<sequence>MKTILCCATLLLFAGVFTACDKKHDDPTEATGQLILEFDNRVGTDNLTLHTTDQPYQNALGQSFNVSTLKYYISNIRLKTADGQVFEDAISADGAEGYYLIDEAKSDSRMVTLTDVPVGDYTELTFTLGVDANRVDQGAQTGALDVANNMFWSWNMGYVFLMMEGASAASPEDDGEIGYHVGGYKTDTSNPNLVDNLKEITLSFNGNPATVRENVRPEAHLYVDVLEFFKTPTTVDFSVNPHRHSPASCADIADNYVDAFSVNHIHN</sequence>
<evidence type="ECO:0000313" key="3">
    <source>
        <dbReference type="EMBL" id="SDM78553.1"/>
    </source>
</evidence>
<organism evidence="3 4">
    <name type="scientific">Catalinimonas alkaloidigena</name>
    <dbReference type="NCBI Taxonomy" id="1075417"/>
    <lineage>
        <taxon>Bacteria</taxon>
        <taxon>Pseudomonadati</taxon>
        <taxon>Bacteroidota</taxon>
        <taxon>Cytophagia</taxon>
        <taxon>Cytophagales</taxon>
        <taxon>Catalimonadaceae</taxon>
        <taxon>Catalinimonas</taxon>
    </lineage>
</organism>
<reference evidence="3 4" key="1">
    <citation type="submission" date="2016-10" db="EMBL/GenBank/DDBJ databases">
        <authorList>
            <person name="de Groot N.N."/>
        </authorList>
    </citation>
    <scope>NUCLEOTIDE SEQUENCE [LARGE SCALE GENOMIC DNA]</scope>
    <source>
        <strain evidence="3 4">DSM 25186</strain>
    </source>
</reference>
<evidence type="ECO:0000313" key="4">
    <source>
        <dbReference type="Proteomes" id="UP000198510"/>
    </source>
</evidence>
<dbReference type="RefSeq" id="WP_143017539.1">
    <property type="nucleotide sequence ID" value="NZ_FNFO01000031.1"/>
</dbReference>
<feature type="signal peptide" evidence="1">
    <location>
        <begin position="1"/>
        <end position="19"/>
    </location>
</feature>
<dbReference type="PROSITE" id="PS51257">
    <property type="entry name" value="PROKAR_LIPOPROTEIN"/>
    <property type="match status" value="1"/>
</dbReference>
<dbReference type="STRING" id="1075417.SAMN05421823_1313"/>
<gene>
    <name evidence="3" type="ORF">SAMN05421823_1313</name>
</gene>
<dbReference type="InterPro" id="IPR046863">
    <property type="entry name" value="MbnP-like_dom"/>
</dbReference>